<evidence type="ECO:0000256" key="5">
    <source>
        <dbReference type="PIRSR" id="PIRSR604294-1"/>
    </source>
</evidence>
<feature type="binding site" evidence="5">
    <location>
        <position position="180"/>
    </location>
    <ligand>
        <name>Fe cation</name>
        <dbReference type="ChEBI" id="CHEBI:24875"/>
        <note>catalytic</note>
    </ligand>
</feature>
<protein>
    <recommendedName>
        <fullName evidence="6">Dioxygenase</fullName>
        <ecNumber evidence="6">1.13.11.-</ecNumber>
    </recommendedName>
</protein>
<evidence type="ECO:0000256" key="3">
    <source>
        <dbReference type="ARBA" id="ARBA00023002"/>
    </source>
</evidence>
<dbReference type="InterPro" id="IPR004294">
    <property type="entry name" value="Carotenoid_Oase"/>
</dbReference>
<accession>A0A1I5YZR1</accession>
<keyword evidence="4 5" id="KW-0408">Iron</keyword>
<feature type="binding site" evidence="5">
    <location>
        <position position="260"/>
    </location>
    <ligand>
        <name>Fe cation</name>
        <dbReference type="ChEBI" id="CHEBI:24875"/>
        <note>catalytic</note>
    </ligand>
</feature>
<dbReference type="AlphaFoldDB" id="A0A1I5YZR1"/>
<dbReference type="Pfam" id="PF03055">
    <property type="entry name" value="RPE65"/>
    <property type="match status" value="1"/>
</dbReference>
<proteinExistence type="inferred from homology"/>
<evidence type="ECO:0000256" key="6">
    <source>
        <dbReference type="RuleBase" id="RU364048"/>
    </source>
</evidence>
<dbReference type="EC" id="1.13.11.-" evidence="6"/>
<dbReference type="GO" id="GO:0046872">
    <property type="term" value="F:metal ion binding"/>
    <property type="evidence" value="ECO:0007669"/>
    <property type="project" value="UniProtKB-KW"/>
</dbReference>
<evidence type="ECO:0000256" key="1">
    <source>
        <dbReference type="ARBA" id="ARBA00006787"/>
    </source>
</evidence>
<feature type="binding site" evidence="5">
    <location>
        <position position="131"/>
    </location>
    <ligand>
        <name>Fe cation</name>
        <dbReference type="ChEBI" id="CHEBI:24875"/>
        <note>catalytic</note>
    </ligand>
</feature>
<comment type="similarity">
    <text evidence="1 6">Belongs to the carotenoid oxygenase family.</text>
</comment>
<dbReference type="STRING" id="112413.SAMN05421854_113153"/>
<dbReference type="RefSeq" id="WP_093576165.1">
    <property type="nucleotide sequence ID" value="NZ_FOWC01000013.1"/>
</dbReference>
<keyword evidence="6 7" id="KW-0223">Dioxygenase</keyword>
<reference evidence="7 8" key="1">
    <citation type="submission" date="2016-10" db="EMBL/GenBank/DDBJ databases">
        <authorList>
            <person name="de Groot N.N."/>
        </authorList>
    </citation>
    <scope>NUCLEOTIDE SEQUENCE [LARGE SCALE GENOMIC DNA]</scope>
    <source>
        <strain evidence="7 8">DSM 44637</strain>
    </source>
</reference>
<evidence type="ECO:0000313" key="8">
    <source>
        <dbReference type="Proteomes" id="UP000199137"/>
    </source>
</evidence>
<comment type="cofactor">
    <cofactor evidence="5 6">
        <name>Fe(2+)</name>
        <dbReference type="ChEBI" id="CHEBI:29033"/>
    </cofactor>
    <text evidence="5 6">Binds 1 Fe(2+) ion per subunit.</text>
</comment>
<dbReference type="GO" id="GO:0010436">
    <property type="term" value="F:carotenoid dioxygenase activity"/>
    <property type="evidence" value="ECO:0007669"/>
    <property type="project" value="TreeGrafter"/>
</dbReference>
<dbReference type="PANTHER" id="PTHR10543:SF89">
    <property type="entry name" value="CAROTENOID 9,10(9',10')-CLEAVAGE DIOXYGENASE 1"/>
    <property type="match status" value="1"/>
</dbReference>
<name>A0A1I5YZR1_9PSEU</name>
<dbReference type="EMBL" id="FOWC01000013">
    <property type="protein sequence ID" value="SFQ49691.1"/>
    <property type="molecule type" value="Genomic_DNA"/>
</dbReference>
<evidence type="ECO:0000256" key="2">
    <source>
        <dbReference type="ARBA" id="ARBA00022723"/>
    </source>
</evidence>
<dbReference type="GO" id="GO:0016121">
    <property type="term" value="P:carotene catabolic process"/>
    <property type="evidence" value="ECO:0007669"/>
    <property type="project" value="TreeGrafter"/>
</dbReference>
<evidence type="ECO:0000313" key="7">
    <source>
        <dbReference type="EMBL" id="SFQ49691.1"/>
    </source>
</evidence>
<dbReference type="OrthoDB" id="6636843at2"/>
<gene>
    <name evidence="7" type="ORF">SAMN05421854_113153</name>
</gene>
<feature type="binding site" evidence="5">
    <location>
        <position position="429"/>
    </location>
    <ligand>
        <name>Fe cation</name>
        <dbReference type="ChEBI" id="CHEBI:24875"/>
        <note>catalytic</note>
    </ligand>
</feature>
<dbReference type="PANTHER" id="PTHR10543">
    <property type="entry name" value="BETA-CAROTENE DIOXYGENASE"/>
    <property type="match status" value="1"/>
</dbReference>
<dbReference type="Proteomes" id="UP000199137">
    <property type="component" value="Unassembled WGS sequence"/>
</dbReference>
<keyword evidence="3 6" id="KW-0560">Oxidoreductase</keyword>
<evidence type="ECO:0000256" key="4">
    <source>
        <dbReference type="ARBA" id="ARBA00023004"/>
    </source>
</evidence>
<sequence>MGNHFLEGNFAPVEREYTSTRLTVTGQLPGYLDGRYLRNGPNPADPDPETHHWFLGRGMVHGVRLREGRAEWYRSRRVGTDEGGANTNVIGHAGRTIALVEGGLPQWELSEELDTLGVCDFGGTLSGYTAHPKRDPRTGELHAVSYQFGLGNRVQYSVVGTDGRARRTVDIEVTGAPMMHDFSLTERYVVFYDLPVTFDPDQAPVPIDVPDPLTARTGRGVSSLPYRWNPDYPARIGVMPREGDTSDVRWFDVGQCYVFHPLNAYDEDDRIVLDVVRHPKMFDRALHGPAEGEPTLDRWTVDLALGKVVEDRIDEHGQEFPRVDERLVGLPHRYGYATALDDRSRSVGTVYKHDLRKGSVDAHRFGPGREPGEFVFVPSSADAGEDEGVLMGYVYDAAEARSDLVLLDAGTLETVAAVHLPDRVPHGFHGNWVPAEA</sequence>
<organism evidence="7 8">
    <name type="scientific">Amycolatopsis rubida</name>
    <dbReference type="NCBI Taxonomy" id="112413"/>
    <lineage>
        <taxon>Bacteria</taxon>
        <taxon>Bacillati</taxon>
        <taxon>Actinomycetota</taxon>
        <taxon>Actinomycetes</taxon>
        <taxon>Pseudonocardiales</taxon>
        <taxon>Pseudonocardiaceae</taxon>
        <taxon>Amycolatopsis</taxon>
    </lineage>
</organism>
<keyword evidence="2 5" id="KW-0479">Metal-binding</keyword>